<accession>A0ABQ2QDE0</accession>
<evidence type="ECO:0000313" key="2">
    <source>
        <dbReference type="EMBL" id="GGP76870.1"/>
    </source>
</evidence>
<sequence length="300" mass="32105">MTDFFGVLIPFLLIHIICDFYLQPDSWIEAKKAHTYRSSKLYFHSLLHGVGLILPALVLNIDWRSTVCLVAIVAVTHFVIDLWKVTTPKGDNLAYFVIDQALHVLVLAAIAFHVTDGVSIDAVLQHEHFSDGVLVVCAYLLILKPTSIVISAVLSKYPIVNQANVTEAKTVAGADTQAETDTQAGADTQTITQTITNSAVAPVTSVSPISDRASNISGLVAGGELIGYLERLLILTFALVGSYAAVGVVLAAKSIFRFGELNQSANRSMTEYVLIGSLLSVVITTLIGAIVSLGLGVKLK</sequence>
<proteinExistence type="predicted"/>
<feature type="transmembrane region" description="Helical" evidence="1">
    <location>
        <begin position="67"/>
        <end position="86"/>
    </location>
</feature>
<name>A0ABQ2QDE0_9GAMM</name>
<gene>
    <name evidence="2" type="ORF">GCM10009410_06710</name>
</gene>
<organism evidence="2 3">
    <name type="scientific">Shewanella ulleungensis</name>
    <dbReference type="NCBI Taxonomy" id="2282699"/>
    <lineage>
        <taxon>Bacteria</taxon>
        <taxon>Pseudomonadati</taxon>
        <taxon>Pseudomonadota</taxon>
        <taxon>Gammaproteobacteria</taxon>
        <taxon>Alteromonadales</taxon>
        <taxon>Shewanellaceae</taxon>
        <taxon>Shewanella</taxon>
    </lineage>
</organism>
<evidence type="ECO:0008006" key="4">
    <source>
        <dbReference type="Google" id="ProtNLM"/>
    </source>
</evidence>
<keyword evidence="1" id="KW-0472">Membrane</keyword>
<dbReference type="Proteomes" id="UP000654004">
    <property type="component" value="Unassembled WGS sequence"/>
</dbReference>
<dbReference type="EMBL" id="BMQW01000001">
    <property type="protein sequence ID" value="GGP76870.1"/>
    <property type="molecule type" value="Genomic_DNA"/>
</dbReference>
<reference evidence="3" key="1">
    <citation type="journal article" date="2019" name="Int. J. Syst. Evol. Microbiol.">
        <title>The Global Catalogue of Microorganisms (GCM) 10K type strain sequencing project: providing services to taxonomists for standard genome sequencing and annotation.</title>
        <authorList>
            <consortium name="The Broad Institute Genomics Platform"/>
            <consortium name="The Broad Institute Genome Sequencing Center for Infectious Disease"/>
            <person name="Wu L."/>
            <person name="Ma J."/>
        </authorList>
    </citation>
    <scope>NUCLEOTIDE SEQUENCE [LARGE SCALE GENOMIC DNA]</scope>
    <source>
        <strain evidence="3">JCM 32305</strain>
    </source>
</reference>
<dbReference type="Pfam" id="PF11750">
    <property type="entry name" value="DUF3307"/>
    <property type="match status" value="1"/>
</dbReference>
<dbReference type="InterPro" id="IPR021737">
    <property type="entry name" value="Phage_phiKZ_Orf197"/>
</dbReference>
<feature type="transmembrane region" description="Helical" evidence="1">
    <location>
        <begin position="232"/>
        <end position="252"/>
    </location>
</feature>
<keyword evidence="3" id="KW-1185">Reference proteome</keyword>
<evidence type="ECO:0000256" key="1">
    <source>
        <dbReference type="SAM" id="Phobius"/>
    </source>
</evidence>
<feature type="transmembrane region" description="Helical" evidence="1">
    <location>
        <begin position="6"/>
        <end position="22"/>
    </location>
</feature>
<keyword evidence="1" id="KW-1133">Transmembrane helix</keyword>
<feature type="transmembrane region" description="Helical" evidence="1">
    <location>
        <begin position="272"/>
        <end position="297"/>
    </location>
</feature>
<feature type="transmembrane region" description="Helical" evidence="1">
    <location>
        <begin position="42"/>
        <end position="61"/>
    </location>
</feature>
<keyword evidence="1" id="KW-0812">Transmembrane</keyword>
<feature type="transmembrane region" description="Helical" evidence="1">
    <location>
        <begin position="93"/>
        <end position="112"/>
    </location>
</feature>
<evidence type="ECO:0000313" key="3">
    <source>
        <dbReference type="Proteomes" id="UP000654004"/>
    </source>
</evidence>
<dbReference type="RefSeq" id="WP_188953281.1">
    <property type="nucleotide sequence ID" value="NZ_BMQW01000001.1"/>
</dbReference>
<protein>
    <recommendedName>
        <fullName evidence="4">DUF3307 domain-containing protein</fullName>
    </recommendedName>
</protein>
<comment type="caution">
    <text evidence="2">The sequence shown here is derived from an EMBL/GenBank/DDBJ whole genome shotgun (WGS) entry which is preliminary data.</text>
</comment>
<feature type="transmembrane region" description="Helical" evidence="1">
    <location>
        <begin position="132"/>
        <end position="154"/>
    </location>
</feature>